<evidence type="ECO:0000313" key="3">
    <source>
        <dbReference type="Proteomes" id="UP000320095"/>
    </source>
</evidence>
<dbReference type="OrthoDB" id="3821551at2"/>
<dbReference type="EMBL" id="RCZG01000009">
    <property type="protein sequence ID" value="TPG32293.1"/>
    <property type="molecule type" value="Genomic_DNA"/>
</dbReference>
<reference evidence="2 3" key="1">
    <citation type="journal article" date="2019" name="Environ. Microbiol.">
        <title>Species interactions and distinct microbial communities in high Arctic permafrost affected cryosols are associated with the CH4 and CO2 gas fluxes.</title>
        <authorList>
            <person name="Altshuler I."/>
            <person name="Hamel J."/>
            <person name="Turney S."/>
            <person name="Magnuson E."/>
            <person name="Levesque R."/>
            <person name="Greer C."/>
            <person name="Whyte L.G."/>
        </authorList>
    </citation>
    <scope>NUCLEOTIDE SEQUENCE [LARGE SCALE GENOMIC DNA]</scope>
    <source>
        <strain evidence="2 3">S5.20</strain>
    </source>
</reference>
<dbReference type="Gene3D" id="2.40.380.10">
    <property type="entry name" value="FomD-like"/>
    <property type="match status" value="1"/>
</dbReference>
<comment type="caution">
    <text evidence="2">The sequence shown here is derived from an EMBL/GenBank/DDBJ whole genome shotgun (WGS) entry which is preliminary data.</text>
</comment>
<dbReference type="PIRSF" id="PIRSF012622">
    <property type="entry name" value="UCP012622"/>
    <property type="match status" value="1"/>
</dbReference>
<evidence type="ECO:0000259" key="1">
    <source>
        <dbReference type="Pfam" id="PF04167"/>
    </source>
</evidence>
<dbReference type="Pfam" id="PF04167">
    <property type="entry name" value="DUF402"/>
    <property type="match status" value="1"/>
</dbReference>
<dbReference type="AlphaFoldDB" id="A0A502E3U6"/>
<dbReference type="InterPro" id="IPR035930">
    <property type="entry name" value="FomD-like_sf"/>
</dbReference>
<dbReference type="RefSeq" id="WP_140695188.1">
    <property type="nucleotide sequence ID" value="NZ_RCZG01000009.1"/>
</dbReference>
<gene>
    <name evidence="2" type="ORF">EAH80_20395</name>
</gene>
<name>A0A502E3U6_9MYCO</name>
<sequence length="168" mass="19189">MHPPKRETFDVAAHTNTDPKGIVRDVDEYHEQPWGLYMARPTPGRAQFHYLESWLLPSLSLRASIFHFNPGYERDQDFYLDIGPILVDGQVWRTQDHYLDLVVRTGTAVELIDVDELFEAVRQGLMTSETASAAVQTAVSAIDGLSRHGYHLDQWLADHEMVLTWRAA</sequence>
<dbReference type="Proteomes" id="UP000320095">
    <property type="component" value="Unassembled WGS sequence"/>
</dbReference>
<accession>A0A502E3U6</accession>
<evidence type="ECO:0000313" key="2">
    <source>
        <dbReference type="EMBL" id="TPG32293.1"/>
    </source>
</evidence>
<dbReference type="InterPro" id="IPR014465">
    <property type="entry name" value="UCP012622"/>
</dbReference>
<protein>
    <submittedName>
        <fullName evidence="2">DUF402 domain-containing protein</fullName>
    </submittedName>
</protein>
<proteinExistence type="predicted"/>
<keyword evidence="3" id="KW-1185">Reference proteome</keyword>
<organism evidence="2 3">
    <name type="scientific">Mycolicibacterium hodleri</name>
    <dbReference type="NCBI Taxonomy" id="49897"/>
    <lineage>
        <taxon>Bacteria</taxon>
        <taxon>Bacillati</taxon>
        <taxon>Actinomycetota</taxon>
        <taxon>Actinomycetes</taxon>
        <taxon>Mycobacteriales</taxon>
        <taxon>Mycobacteriaceae</taxon>
        <taxon>Mycolicibacterium</taxon>
    </lineage>
</organism>
<dbReference type="InterPro" id="IPR007295">
    <property type="entry name" value="DUF402"/>
</dbReference>
<dbReference type="SUPFAM" id="SSF159234">
    <property type="entry name" value="FomD-like"/>
    <property type="match status" value="1"/>
</dbReference>
<feature type="domain" description="DUF402" evidence="1">
    <location>
        <begin position="25"/>
        <end position="150"/>
    </location>
</feature>